<gene>
    <name evidence="2" type="ORF">JRO89_XS09G0163800</name>
</gene>
<evidence type="ECO:0000313" key="2">
    <source>
        <dbReference type="EMBL" id="KAH7565207.1"/>
    </source>
</evidence>
<name>A0ABQ8HLL9_9ROSI</name>
<dbReference type="InterPro" id="IPR039537">
    <property type="entry name" value="Retrotran_Ty1/copia-like"/>
</dbReference>
<feature type="domain" description="Integrase catalytic" evidence="1">
    <location>
        <begin position="1"/>
        <end position="111"/>
    </location>
</feature>
<dbReference type="PROSITE" id="PS50994">
    <property type="entry name" value="INTEGRASE"/>
    <property type="match status" value="1"/>
</dbReference>
<reference evidence="2 3" key="1">
    <citation type="submission" date="2021-02" db="EMBL/GenBank/DDBJ databases">
        <title>Plant Genome Project.</title>
        <authorList>
            <person name="Zhang R.-G."/>
        </authorList>
    </citation>
    <scope>NUCLEOTIDE SEQUENCE [LARGE SCALE GENOMIC DNA]</scope>
    <source>
        <tissue evidence="2">Leaves</tissue>
    </source>
</reference>
<dbReference type="Gene3D" id="3.30.420.10">
    <property type="entry name" value="Ribonuclease H-like superfamily/Ribonuclease H"/>
    <property type="match status" value="1"/>
</dbReference>
<dbReference type="Proteomes" id="UP000827721">
    <property type="component" value="Unassembled WGS sequence"/>
</dbReference>
<dbReference type="InterPro" id="IPR001584">
    <property type="entry name" value="Integrase_cat-core"/>
</dbReference>
<evidence type="ECO:0000259" key="1">
    <source>
        <dbReference type="PROSITE" id="PS50994"/>
    </source>
</evidence>
<dbReference type="InterPro" id="IPR036397">
    <property type="entry name" value="RNaseH_sf"/>
</dbReference>
<keyword evidence="3" id="KW-1185">Reference proteome</keyword>
<dbReference type="SUPFAM" id="SSF53098">
    <property type="entry name" value="Ribonuclease H-like"/>
    <property type="match status" value="1"/>
</dbReference>
<dbReference type="PANTHER" id="PTHR42648:SF28">
    <property type="entry name" value="TRANSPOSON-ENCODED PROTEIN WITH RIBONUCLEASE H-LIKE AND RETROVIRUS ZINC FINGER-LIKE DOMAINS"/>
    <property type="match status" value="1"/>
</dbReference>
<proteinExistence type="predicted"/>
<sequence length="202" mass="22960">MGKKIKAVRSDNDGEYYRRYDETRYNLGSFASFLQDCGIGAQYTMPDTPEHNGVAERRNRTLLDMVRYMLCNFTLPDFLWGEALRTAAYILNQVSSKSVPKTPYELWSDSPIPASTPEPEEMAVDDNVNIVSLRRSQRTMRFVISYDYFVYLKKHEYDVGSPASCTTLSMKNAGCCGGVHTVSFHARSYDLFRGNMQGGYST</sequence>
<dbReference type="InterPro" id="IPR012337">
    <property type="entry name" value="RNaseH-like_sf"/>
</dbReference>
<accession>A0ABQ8HLL9</accession>
<dbReference type="PANTHER" id="PTHR42648">
    <property type="entry name" value="TRANSPOSASE, PUTATIVE-RELATED"/>
    <property type="match status" value="1"/>
</dbReference>
<dbReference type="EMBL" id="JAFEMO010000009">
    <property type="protein sequence ID" value="KAH7565207.1"/>
    <property type="molecule type" value="Genomic_DNA"/>
</dbReference>
<protein>
    <recommendedName>
        <fullName evidence="1">Integrase catalytic domain-containing protein</fullName>
    </recommendedName>
</protein>
<evidence type="ECO:0000313" key="3">
    <source>
        <dbReference type="Proteomes" id="UP000827721"/>
    </source>
</evidence>
<comment type="caution">
    <text evidence="2">The sequence shown here is derived from an EMBL/GenBank/DDBJ whole genome shotgun (WGS) entry which is preliminary data.</text>
</comment>
<organism evidence="2 3">
    <name type="scientific">Xanthoceras sorbifolium</name>
    <dbReference type="NCBI Taxonomy" id="99658"/>
    <lineage>
        <taxon>Eukaryota</taxon>
        <taxon>Viridiplantae</taxon>
        <taxon>Streptophyta</taxon>
        <taxon>Embryophyta</taxon>
        <taxon>Tracheophyta</taxon>
        <taxon>Spermatophyta</taxon>
        <taxon>Magnoliopsida</taxon>
        <taxon>eudicotyledons</taxon>
        <taxon>Gunneridae</taxon>
        <taxon>Pentapetalae</taxon>
        <taxon>rosids</taxon>
        <taxon>malvids</taxon>
        <taxon>Sapindales</taxon>
        <taxon>Sapindaceae</taxon>
        <taxon>Xanthoceroideae</taxon>
        <taxon>Xanthoceras</taxon>
    </lineage>
</organism>